<dbReference type="InterPro" id="IPR004042">
    <property type="entry name" value="Intein_endonuc_central"/>
</dbReference>
<keyword evidence="1" id="KW-0547">Nucleotide-binding</keyword>
<dbReference type="GO" id="GO:0004519">
    <property type="term" value="F:endonuclease activity"/>
    <property type="evidence" value="ECO:0007669"/>
    <property type="project" value="InterPro"/>
</dbReference>
<evidence type="ECO:0000256" key="1">
    <source>
        <dbReference type="ARBA" id="ARBA00022741"/>
    </source>
</evidence>
<dbReference type="EMBL" id="MN740429">
    <property type="protein sequence ID" value="QHU05942.1"/>
    <property type="molecule type" value="Genomic_DNA"/>
</dbReference>
<dbReference type="SUPFAM" id="SSF52540">
    <property type="entry name" value="P-loop containing nucleoside triphosphate hydrolases"/>
    <property type="match status" value="1"/>
</dbReference>
<dbReference type="PROSITE" id="PS50819">
    <property type="entry name" value="INTEIN_ENDONUCLEASE"/>
    <property type="match status" value="1"/>
</dbReference>
<organism evidence="4">
    <name type="scientific">viral metagenome</name>
    <dbReference type="NCBI Taxonomy" id="1070528"/>
    <lineage>
        <taxon>unclassified sequences</taxon>
        <taxon>metagenomes</taxon>
        <taxon>organismal metagenomes</taxon>
    </lineage>
</organism>
<dbReference type="InterPro" id="IPR027417">
    <property type="entry name" value="P-loop_NTPase"/>
</dbReference>
<dbReference type="GO" id="GO:0003746">
    <property type="term" value="F:translation elongation factor activity"/>
    <property type="evidence" value="ECO:0007669"/>
    <property type="project" value="TreeGrafter"/>
</dbReference>
<feature type="domain" description="DOD-type homing endonuclease" evidence="3">
    <location>
        <begin position="319"/>
        <end position="442"/>
    </location>
</feature>
<dbReference type="GO" id="GO:0030908">
    <property type="term" value="P:protein splicing"/>
    <property type="evidence" value="ECO:0007669"/>
    <property type="project" value="InterPro"/>
</dbReference>
<dbReference type="Gene3D" id="2.40.30.10">
    <property type="entry name" value="Translation factors"/>
    <property type="match status" value="2"/>
</dbReference>
<dbReference type="CDD" id="cd03708">
    <property type="entry name" value="GTPBP_III"/>
    <property type="match status" value="1"/>
</dbReference>
<dbReference type="Gene3D" id="3.10.28.10">
    <property type="entry name" value="Homing endonucleases"/>
    <property type="match status" value="1"/>
</dbReference>
<dbReference type="InterPro" id="IPR027434">
    <property type="entry name" value="Homing_endonucl"/>
</dbReference>
<dbReference type="InterPro" id="IPR009000">
    <property type="entry name" value="Transl_B-barrel_sf"/>
</dbReference>
<dbReference type="Gene3D" id="2.170.16.10">
    <property type="entry name" value="Hedgehog/Intein (Hint) domain"/>
    <property type="match status" value="1"/>
</dbReference>
<dbReference type="InterPro" id="IPR036844">
    <property type="entry name" value="Hint_dom_sf"/>
</dbReference>
<dbReference type="Pfam" id="PF00009">
    <property type="entry name" value="GTP_EFTU"/>
    <property type="match status" value="1"/>
</dbReference>
<dbReference type="GO" id="GO:0003924">
    <property type="term" value="F:GTPase activity"/>
    <property type="evidence" value="ECO:0007669"/>
    <property type="project" value="InterPro"/>
</dbReference>
<protein>
    <recommendedName>
        <fullName evidence="3">DOD-type homing endonuclease domain-containing protein</fullName>
    </recommendedName>
</protein>
<dbReference type="InterPro" id="IPR007868">
    <property type="entry name" value="Hom_end_hint"/>
</dbReference>
<evidence type="ECO:0000313" key="4">
    <source>
        <dbReference type="EMBL" id="QHU05942.1"/>
    </source>
</evidence>
<dbReference type="Gene3D" id="3.40.50.300">
    <property type="entry name" value="P-loop containing nucleotide triphosphate hydrolases"/>
    <property type="match status" value="1"/>
</dbReference>
<evidence type="ECO:0000256" key="2">
    <source>
        <dbReference type="ARBA" id="ARBA00023134"/>
    </source>
</evidence>
<dbReference type="InterPro" id="IPR050055">
    <property type="entry name" value="EF-Tu_GTPase"/>
</dbReference>
<evidence type="ECO:0000259" key="3">
    <source>
        <dbReference type="PROSITE" id="PS50819"/>
    </source>
</evidence>
<dbReference type="SUPFAM" id="SSF50447">
    <property type="entry name" value="Translation proteins"/>
    <property type="match status" value="1"/>
</dbReference>
<dbReference type="GO" id="GO:0005525">
    <property type="term" value="F:GTP binding"/>
    <property type="evidence" value="ECO:0007669"/>
    <property type="project" value="UniProtKB-KW"/>
</dbReference>
<dbReference type="Pfam" id="PF03144">
    <property type="entry name" value="GTP_EFTU_D2"/>
    <property type="match status" value="1"/>
</dbReference>
<name>A0A6C0JJX8_9ZZZZ</name>
<proteinExistence type="predicted"/>
<reference evidence="4" key="1">
    <citation type="journal article" date="2020" name="Nature">
        <title>Giant virus diversity and host interactions through global metagenomics.</title>
        <authorList>
            <person name="Schulz F."/>
            <person name="Roux S."/>
            <person name="Paez-Espino D."/>
            <person name="Jungbluth S."/>
            <person name="Walsh D.A."/>
            <person name="Denef V.J."/>
            <person name="McMahon K.D."/>
            <person name="Konstantinidis K.T."/>
            <person name="Eloe-Fadrosh E.A."/>
            <person name="Kyrpides N.C."/>
            <person name="Woyke T."/>
        </authorList>
    </citation>
    <scope>NUCLEOTIDE SEQUENCE</scope>
    <source>
        <strain evidence="4">GVMAG-M-3300027736-24</strain>
    </source>
</reference>
<dbReference type="AlphaFoldDB" id="A0A6C0JJX8"/>
<dbReference type="InterPro" id="IPR009001">
    <property type="entry name" value="Transl_elong_EF1A/Init_IF2_C"/>
</dbReference>
<dbReference type="SUPFAM" id="SSF50465">
    <property type="entry name" value="EF-Tu/eEF-1alpha/eIF2-gamma C-terminal domain"/>
    <property type="match status" value="1"/>
</dbReference>
<dbReference type="InterPro" id="IPR004161">
    <property type="entry name" value="EFTu-like_2"/>
</dbReference>
<dbReference type="InterPro" id="IPR000795">
    <property type="entry name" value="T_Tr_GTP-bd_dom"/>
</dbReference>
<keyword evidence="2" id="KW-0342">GTP-binding</keyword>
<dbReference type="PANTHER" id="PTHR43721">
    <property type="entry name" value="ELONGATION FACTOR TU-RELATED"/>
    <property type="match status" value="1"/>
</dbReference>
<dbReference type="SUPFAM" id="SSF51294">
    <property type="entry name" value="Hedgehog/intein (Hint) domain"/>
    <property type="match status" value="1"/>
</dbReference>
<dbReference type="SUPFAM" id="SSF55608">
    <property type="entry name" value="Homing endonucleases"/>
    <property type="match status" value="1"/>
</dbReference>
<dbReference type="PANTHER" id="PTHR43721:SF9">
    <property type="entry name" value="GTP-BINDING PROTEIN 1"/>
    <property type="match status" value="1"/>
</dbReference>
<dbReference type="Pfam" id="PF05203">
    <property type="entry name" value="Hom_end_hint"/>
    <property type="match status" value="1"/>
</dbReference>
<sequence>MPSIKGVCNVEKISPEKEKGNIEYKVKVIDKTDERIEELATQMRFRTDEGFGESIYVIGVTDVGNLVGVNELEFKESYNNLCVAASKNDYTVTIISEKILDNKNKVYELLVREKNEKKYIDIKVAIAGNVDSGKCMSKNTKIRMYSGRLKNIQNIEKFDLLMGDDSFPRTVLNTTKGFGQLYRIILDNDEYLDVNKNHILCLQYNNETCISKIGHSYFVRYVCNENKIPMFKTSYFSFDTALNNTNYLNDVKMYTNEKEALSGATEFFQTLKQNLKYGDIIELDLNQYMCLSSEMQSVLKLYKVPIFYHTVPVIFDPYILGYWLGNGNTSTYITIPDLEIVNIFNNNLVMYDIKLNKHKDRDTYFFSYKNDTSSWQGNNKHLSTFKKIPDCYKYNSRDVRMKVIAGLIDACGNFYNNKYKFIFSENESICDDLIEIIRSLGFSSTKKQIKYSNSKYIAFYIKGHKLNEIPVMLSRNKCGFQDYENVLSFKIKDIQILPDQEYYGFELDGNKRYICDNFTVSHNSSFLGVLTTGKNDDGRGSARLSIFNFKHEVSSGRTSSIAHHILGFDEKGGVTNYGSLHQKGWPDIVKDSSKIISFFDLCGHEKYIKTTILGLTSSFPDLCFIMIGANMGITRMTQEHIFLCVTMGIPFSIVITKTDICNTRKNILEETIQSINKLLKMPGLRRIPYKVNTSDDIIICAKNIHSESIVPIFYVSNVTGNGVDNVKMFLNILGKNSKNINTCQHVEYHIDTTFTVPGVGTVVGGHLVSGSINVGDTLLLGPNNNKYEKVYVRSIQCKKVTMESVNYGSYVCLGLKKIERKNIKKGNVILSLQNDPLAIREFKAEITVLKSHSTTIRIGYEPIIHAYTMRQSAKIISISNKINARQNSIDDTVLRTGDKATATFRFIHHSEYLKPGSRILMAEGMVKVIGVVV</sequence>
<accession>A0A6C0JJX8</accession>